<evidence type="ECO:0000259" key="1">
    <source>
        <dbReference type="Pfam" id="PF07905"/>
    </source>
</evidence>
<gene>
    <name evidence="3" type="ORF">BC739_001675</name>
</gene>
<feature type="domain" description="Purine catabolism PurC-like" evidence="1">
    <location>
        <begin position="5"/>
        <end position="121"/>
    </location>
</feature>
<dbReference type="InterPro" id="IPR051448">
    <property type="entry name" value="CdaR-like_regulators"/>
</dbReference>
<reference evidence="3 4" key="1">
    <citation type="submission" date="2020-08" db="EMBL/GenBank/DDBJ databases">
        <title>Genomic Encyclopedia of Archaeal and Bacterial Type Strains, Phase II (KMG-II): from individual species to whole genera.</title>
        <authorList>
            <person name="Goeker M."/>
        </authorList>
    </citation>
    <scope>NUCLEOTIDE SEQUENCE [LARGE SCALE GENOMIC DNA]</scope>
    <source>
        <strain evidence="3 4">DSM 43850</strain>
    </source>
</reference>
<feature type="domain" description="PucR C-terminal helix-turn-helix" evidence="2">
    <location>
        <begin position="436"/>
        <end position="494"/>
    </location>
</feature>
<dbReference type="Pfam" id="PF13556">
    <property type="entry name" value="HTH_30"/>
    <property type="match status" value="1"/>
</dbReference>
<keyword evidence="4" id="KW-1185">Reference proteome</keyword>
<sequence>MRLAELMADPGLRLRPLAGDFSADPQVSWVHTTDLRDPRRYLSGGEVVLTGMLWYHEPADATAFVAALAQAGVVAVGLGTAELATPEALRAVTEACREHGVRAFEVPLDVSFMTIAQRVSAEDARRSSALLDHHRRLVAAVAVGGGLDGLLAAGAAELGADCWVITPTGRVVAGPATPHAARLAARFLTAPRLPARHAEPRCTLLAAGSGPRLAAWILVVAGDHEDWPAELHEVAAELATLVGLERSALAAGRVTERRTAGQLLRLATGEAAPAAEIAARLVAAGFGAQEQVRAVSAVLTGEGAPAVPVLEEVLPGRCVVTEVDGEAFGLVADREGLLEEVRDAVGLLAAGLGTSRFELGVSGPVDATRLRAAVEEARYARGVAGHRGTQAAVVAGSELASHEVLFGALPDELRRSFSARLLGPVLDYDRTHQSALLDTLRVFLDCSGSWTQAANQLHLHVNTLRYRIGRVEELTGRDLTRFADRVDLYLALRLA</sequence>
<dbReference type="PANTHER" id="PTHR33744:SF17">
    <property type="entry name" value="CONSERVED PROTEIN"/>
    <property type="match status" value="1"/>
</dbReference>
<dbReference type="InterPro" id="IPR042070">
    <property type="entry name" value="PucR_C-HTH_sf"/>
</dbReference>
<evidence type="ECO:0000313" key="3">
    <source>
        <dbReference type="EMBL" id="MBA8924478.1"/>
    </source>
</evidence>
<dbReference type="Proteomes" id="UP000517916">
    <property type="component" value="Unassembled WGS sequence"/>
</dbReference>
<dbReference type="Pfam" id="PF07905">
    <property type="entry name" value="PucR"/>
    <property type="match status" value="1"/>
</dbReference>
<dbReference type="InterPro" id="IPR012914">
    <property type="entry name" value="PucR_dom"/>
</dbReference>
<evidence type="ECO:0008006" key="5">
    <source>
        <dbReference type="Google" id="ProtNLM"/>
    </source>
</evidence>
<comment type="caution">
    <text evidence="3">The sequence shown here is derived from an EMBL/GenBank/DDBJ whole genome shotgun (WGS) entry which is preliminary data.</text>
</comment>
<dbReference type="InterPro" id="IPR025736">
    <property type="entry name" value="PucR_C-HTH_dom"/>
</dbReference>
<name>A0ABR6BC77_9PSEU</name>
<dbReference type="Gene3D" id="1.10.10.2840">
    <property type="entry name" value="PucR C-terminal helix-turn-helix domain"/>
    <property type="match status" value="1"/>
</dbReference>
<accession>A0ABR6BC77</accession>
<organism evidence="3 4">
    <name type="scientific">Kutzneria viridogrisea</name>
    <dbReference type="NCBI Taxonomy" id="47990"/>
    <lineage>
        <taxon>Bacteria</taxon>
        <taxon>Bacillati</taxon>
        <taxon>Actinomycetota</taxon>
        <taxon>Actinomycetes</taxon>
        <taxon>Pseudonocardiales</taxon>
        <taxon>Pseudonocardiaceae</taxon>
        <taxon>Kutzneria</taxon>
    </lineage>
</organism>
<dbReference type="RefSeq" id="WP_182836777.1">
    <property type="nucleotide sequence ID" value="NZ_BAAABQ010000021.1"/>
</dbReference>
<dbReference type="EMBL" id="JACJID010000001">
    <property type="protein sequence ID" value="MBA8924478.1"/>
    <property type="molecule type" value="Genomic_DNA"/>
</dbReference>
<proteinExistence type="predicted"/>
<evidence type="ECO:0000259" key="2">
    <source>
        <dbReference type="Pfam" id="PF13556"/>
    </source>
</evidence>
<evidence type="ECO:0000313" key="4">
    <source>
        <dbReference type="Proteomes" id="UP000517916"/>
    </source>
</evidence>
<protein>
    <recommendedName>
        <fullName evidence="5">PucR family transcriptional regulator</fullName>
    </recommendedName>
</protein>
<dbReference type="PANTHER" id="PTHR33744">
    <property type="entry name" value="CARBOHYDRATE DIACID REGULATOR"/>
    <property type="match status" value="1"/>
</dbReference>